<sequence length="113" mass="13069">MTDRFLDRFLWHASMQPRDDLSSTPSSRSSSPESRGRESLTLDPWQEELIEEIRQRFTGGSQTILEDIHERVDRVLIDFVLTQTGGNISEASSRLGISRPTLRNRLRQLRLNT</sequence>
<dbReference type="Gene3D" id="1.10.10.60">
    <property type="entry name" value="Homeodomain-like"/>
    <property type="match status" value="1"/>
</dbReference>
<dbReference type="Proteomes" id="UP001158067">
    <property type="component" value="Unassembled WGS sequence"/>
</dbReference>
<comment type="caution">
    <text evidence="3">The sequence shown here is derived from an EMBL/GenBank/DDBJ whole genome shotgun (WGS) entry which is preliminary data.</text>
</comment>
<dbReference type="SUPFAM" id="SSF46689">
    <property type="entry name" value="Homeodomain-like"/>
    <property type="match status" value="1"/>
</dbReference>
<reference evidence="3 4" key="1">
    <citation type="submission" date="2017-05" db="EMBL/GenBank/DDBJ databases">
        <authorList>
            <person name="Varghese N."/>
            <person name="Submissions S."/>
        </authorList>
    </citation>
    <scope>NUCLEOTIDE SEQUENCE [LARGE SCALE GENOMIC DNA]</scope>
    <source>
        <strain evidence="3 4">DSM 25457</strain>
    </source>
</reference>
<dbReference type="Pfam" id="PF02954">
    <property type="entry name" value="HTH_8"/>
    <property type="match status" value="1"/>
</dbReference>
<dbReference type="EMBL" id="FXUG01000017">
    <property type="protein sequence ID" value="SMP73816.1"/>
    <property type="molecule type" value="Genomic_DNA"/>
</dbReference>
<keyword evidence="4" id="KW-1185">Reference proteome</keyword>
<feature type="compositionally biased region" description="Low complexity" evidence="1">
    <location>
        <begin position="22"/>
        <end position="33"/>
    </location>
</feature>
<gene>
    <name evidence="3" type="ORF">SAMN06265222_11714</name>
</gene>
<dbReference type="PRINTS" id="PR01590">
    <property type="entry name" value="HTHFIS"/>
</dbReference>
<feature type="region of interest" description="Disordered" evidence="1">
    <location>
        <begin position="17"/>
        <end position="42"/>
    </location>
</feature>
<accession>A0ABY1QNX7</accession>
<dbReference type="InterPro" id="IPR002197">
    <property type="entry name" value="HTH_Fis"/>
</dbReference>
<evidence type="ECO:0000256" key="1">
    <source>
        <dbReference type="SAM" id="MobiDB-lite"/>
    </source>
</evidence>
<name>A0ABY1QNX7_9BACT</name>
<proteinExistence type="predicted"/>
<dbReference type="InterPro" id="IPR009057">
    <property type="entry name" value="Homeodomain-like_sf"/>
</dbReference>
<dbReference type="RefSeq" id="WP_283434796.1">
    <property type="nucleotide sequence ID" value="NZ_FXUG01000017.1"/>
</dbReference>
<protein>
    <submittedName>
        <fullName evidence="3">Regulatory protein, Fis family</fullName>
    </submittedName>
</protein>
<evidence type="ECO:0000259" key="2">
    <source>
        <dbReference type="Pfam" id="PF02954"/>
    </source>
</evidence>
<evidence type="ECO:0000313" key="3">
    <source>
        <dbReference type="EMBL" id="SMP73816.1"/>
    </source>
</evidence>
<evidence type="ECO:0000313" key="4">
    <source>
        <dbReference type="Proteomes" id="UP001158067"/>
    </source>
</evidence>
<feature type="domain" description="DNA binding HTH" evidence="2">
    <location>
        <begin position="70"/>
        <end position="108"/>
    </location>
</feature>
<organism evidence="3 4">
    <name type="scientific">Neorhodopirellula lusitana</name>
    <dbReference type="NCBI Taxonomy" id="445327"/>
    <lineage>
        <taxon>Bacteria</taxon>
        <taxon>Pseudomonadati</taxon>
        <taxon>Planctomycetota</taxon>
        <taxon>Planctomycetia</taxon>
        <taxon>Pirellulales</taxon>
        <taxon>Pirellulaceae</taxon>
        <taxon>Neorhodopirellula</taxon>
    </lineage>
</organism>